<dbReference type="EMBL" id="UINC01040732">
    <property type="protein sequence ID" value="SVB41018.1"/>
    <property type="molecule type" value="Genomic_DNA"/>
</dbReference>
<proteinExistence type="predicted"/>
<evidence type="ECO:0000313" key="1">
    <source>
        <dbReference type="EMBL" id="SVB41018.1"/>
    </source>
</evidence>
<protein>
    <submittedName>
        <fullName evidence="1">Uncharacterized protein</fullName>
    </submittedName>
</protein>
<reference evidence="1" key="1">
    <citation type="submission" date="2018-05" db="EMBL/GenBank/DDBJ databases">
        <authorList>
            <person name="Lanie J.A."/>
            <person name="Ng W.-L."/>
            <person name="Kazmierczak K.M."/>
            <person name="Andrzejewski T.M."/>
            <person name="Davidsen T.M."/>
            <person name="Wayne K.J."/>
            <person name="Tettelin H."/>
            <person name="Glass J.I."/>
            <person name="Rusch D."/>
            <person name="Podicherti R."/>
            <person name="Tsui H.-C.T."/>
            <person name="Winkler M.E."/>
        </authorList>
    </citation>
    <scope>NUCLEOTIDE SEQUENCE</scope>
</reference>
<dbReference type="AlphaFoldDB" id="A0A382DRL8"/>
<organism evidence="1">
    <name type="scientific">marine metagenome</name>
    <dbReference type="NCBI Taxonomy" id="408172"/>
    <lineage>
        <taxon>unclassified sequences</taxon>
        <taxon>metagenomes</taxon>
        <taxon>ecological metagenomes</taxon>
    </lineage>
</organism>
<sequence length="73" mass="8412">MKFILVILITMSAMGEKPKTIEMRIPQENREECLKSAKTFKFSLPIPMVTLSTETRCEPRLENEEPELKGVKT</sequence>
<gene>
    <name evidence="1" type="ORF">METZ01_LOCUS193872</name>
</gene>
<name>A0A382DRL8_9ZZZZ</name>
<accession>A0A382DRL8</accession>